<comment type="subcellular location">
    <subcellularLocation>
        <location evidence="1 9">Bacterial flagellum basal body</location>
    </subcellularLocation>
    <subcellularLocation>
        <location evidence="2">Cell membrane</location>
        <topology evidence="2">Multi-pass membrane protein</topology>
    </subcellularLocation>
</comment>
<keyword evidence="14" id="KW-0969">Cilium</keyword>
<dbReference type="Pfam" id="PF01514">
    <property type="entry name" value="YscJ_FliF"/>
    <property type="match status" value="1"/>
</dbReference>
<dbReference type="Gene3D" id="3.30.300.30">
    <property type="match status" value="1"/>
</dbReference>
<organism evidence="14 15">
    <name type="scientific">Parachitinimonas caeni</name>
    <dbReference type="NCBI Taxonomy" id="3031301"/>
    <lineage>
        <taxon>Bacteria</taxon>
        <taxon>Pseudomonadati</taxon>
        <taxon>Pseudomonadota</taxon>
        <taxon>Betaproteobacteria</taxon>
        <taxon>Neisseriales</taxon>
        <taxon>Chitinibacteraceae</taxon>
        <taxon>Parachitinimonas</taxon>
    </lineage>
</organism>
<comment type="function">
    <text evidence="9">The M ring may be actively involved in energy transduction.</text>
</comment>
<keyword evidence="7 11" id="KW-0472">Membrane</keyword>
<reference evidence="14" key="1">
    <citation type="submission" date="2023-03" db="EMBL/GenBank/DDBJ databases">
        <title>Chitinimonas shenzhenensis gen. nov., sp. nov., a novel member of family Burkholderiaceae isolated from activated sludge collected in Shen Zhen, China.</title>
        <authorList>
            <person name="Wang X."/>
        </authorList>
    </citation>
    <scope>NUCLEOTIDE SEQUENCE</scope>
    <source>
        <strain evidence="14">DQS-5</strain>
    </source>
</reference>
<evidence type="ECO:0000313" key="14">
    <source>
        <dbReference type="EMBL" id="MDK2123796.1"/>
    </source>
</evidence>
<evidence type="ECO:0000256" key="6">
    <source>
        <dbReference type="ARBA" id="ARBA00022989"/>
    </source>
</evidence>
<dbReference type="InterPro" id="IPR045851">
    <property type="entry name" value="AMP-bd_C_sf"/>
</dbReference>
<dbReference type="EMBL" id="JARRAF010000006">
    <property type="protein sequence ID" value="MDK2123796.1"/>
    <property type="molecule type" value="Genomic_DNA"/>
</dbReference>
<evidence type="ECO:0000256" key="5">
    <source>
        <dbReference type="ARBA" id="ARBA00022692"/>
    </source>
</evidence>
<evidence type="ECO:0000256" key="1">
    <source>
        <dbReference type="ARBA" id="ARBA00004117"/>
    </source>
</evidence>
<dbReference type="Pfam" id="PF08345">
    <property type="entry name" value="YscJ_FliF_C"/>
    <property type="match status" value="1"/>
</dbReference>
<evidence type="ECO:0000256" key="9">
    <source>
        <dbReference type="PIRNR" id="PIRNR004862"/>
    </source>
</evidence>
<feature type="transmembrane region" description="Helical" evidence="11">
    <location>
        <begin position="465"/>
        <end position="487"/>
    </location>
</feature>
<proteinExistence type="inferred from homology"/>
<keyword evidence="15" id="KW-1185">Reference proteome</keyword>
<name>A0ABT7DUQ4_9NEIS</name>
<feature type="transmembrane region" description="Helical" evidence="11">
    <location>
        <begin position="34"/>
        <end position="53"/>
    </location>
</feature>
<dbReference type="PANTHER" id="PTHR30046:SF0">
    <property type="entry name" value="FLAGELLAR M-RING PROTEIN"/>
    <property type="match status" value="1"/>
</dbReference>
<dbReference type="PRINTS" id="PR01009">
    <property type="entry name" value="FLGMRINGFLIF"/>
</dbReference>
<evidence type="ECO:0000313" key="15">
    <source>
        <dbReference type="Proteomes" id="UP001172778"/>
    </source>
</evidence>
<dbReference type="NCBIfam" id="TIGR00206">
    <property type="entry name" value="fliF"/>
    <property type="match status" value="1"/>
</dbReference>
<dbReference type="PANTHER" id="PTHR30046">
    <property type="entry name" value="FLAGELLAR M-RING PROTEIN"/>
    <property type="match status" value="1"/>
</dbReference>
<evidence type="ECO:0000259" key="13">
    <source>
        <dbReference type="Pfam" id="PF08345"/>
    </source>
</evidence>
<accession>A0ABT7DUQ4</accession>
<evidence type="ECO:0000256" key="8">
    <source>
        <dbReference type="ARBA" id="ARBA00023143"/>
    </source>
</evidence>
<keyword evidence="6 11" id="KW-1133">Transmembrane helix</keyword>
<dbReference type="InterPro" id="IPR013556">
    <property type="entry name" value="Flag_M-ring_C"/>
</dbReference>
<dbReference type="Proteomes" id="UP001172778">
    <property type="component" value="Unassembled WGS sequence"/>
</dbReference>
<comment type="similarity">
    <text evidence="3 9">Belongs to the FliF family.</text>
</comment>
<dbReference type="InterPro" id="IPR043427">
    <property type="entry name" value="YscJ/FliF"/>
</dbReference>
<sequence length="573" mass="61279">MDEAVVSVDDKSGAPTGSPSLVQRFNQLSNTRKIIAIIIAAAVVAVAAAIFLWSRDPGYKILYSNLSDKDGGSVIQSLQQMNIPYKLDAGGVVSVPADRVYDARLRLASQGLPKGGNAGFELLDNQKFGVSQFNEQINYQRAVEGELARSIESLSAVKMARVHLAIPKQTVFLRDQQKPTASIVLTLHPGRLLDGSQVAGVVHLVSSSVPDLPVKNVTVVDQDGNLLSAIPELTGNSVLNQRQLRYVQEIEMGLSKRIQSILEPIVGVDNVKAEVTAAVDFAEVEQSSESFKPNSSPNAAAIRSEHSAEASGNTPVPPAGVPGALSNQPPGTASAPLTLPNPPGANGTGTGSSTSQKDQTKNYEVDKTIQHIKQPVGTLKRVSVAVVVNYKRVSQKDGGIKSVPLTTPELNQITNLVREAMGFNKDRGDSLNVVNAAFADRVLEVEGKSFIEKLTEYLIAHTTDIIKVALIGLVLAYLMFGVVRPILRDVIRPKQEQRAAAAGEEGSVALTAEELAQSEVEAEAVAEAEASAHLAAFSELIQRAKEMAKEDPRMVATIVREWLNDDPDKKTSS</sequence>
<keyword evidence="4" id="KW-1003">Cell membrane</keyword>
<feature type="compositionally biased region" description="Polar residues" evidence="10">
    <location>
        <begin position="285"/>
        <end position="298"/>
    </location>
</feature>
<feature type="region of interest" description="Disordered" evidence="10">
    <location>
        <begin position="283"/>
        <end position="361"/>
    </location>
</feature>
<evidence type="ECO:0000256" key="7">
    <source>
        <dbReference type="ARBA" id="ARBA00023136"/>
    </source>
</evidence>
<keyword evidence="14" id="KW-0282">Flagellum</keyword>
<comment type="caution">
    <text evidence="14">The sequence shown here is derived from an EMBL/GenBank/DDBJ whole genome shotgun (WGS) entry which is preliminary data.</text>
</comment>
<dbReference type="InterPro" id="IPR000067">
    <property type="entry name" value="FlgMring_FliF"/>
</dbReference>
<keyword evidence="14" id="KW-0966">Cell projection</keyword>
<feature type="domain" description="Flagellar M-ring C-terminal" evidence="13">
    <location>
        <begin position="262"/>
        <end position="438"/>
    </location>
</feature>
<evidence type="ECO:0000256" key="2">
    <source>
        <dbReference type="ARBA" id="ARBA00004651"/>
    </source>
</evidence>
<evidence type="ECO:0000256" key="10">
    <source>
        <dbReference type="SAM" id="MobiDB-lite"/>
    </source>
</evidence>
<dbReference type="RefSeq" id="WP_284100101.1">
    <property type="nucleotide sequence ID" value="NZ_JARRAF010000006.1"/>
</dbReference>
<evidence type="ECO:0000256" key="4">
    <source>
        <dbReference type="ARBA" id="ARBA00022475"/>
    </source>
</evidence>
<feature type="domain" description="Flagellar M-ring N-terminal" evidence="12">
    <location>
        <begin position="55"/>
        <end position="228"/>
    </location>
</feature>
<evidence type="ECO:0000256" key="11">
    <source>
        <dbReference type="SAM" id="Phobius"/>
    </source>
</evidence>
<keyword evidence="5 11" id="KW-0812">Transmembrane</keyword>
<evidence type="ECO:0000259" key="12">
    <source>
        <dbReference type="Pfam" id="PF01514"/>
    </source>
</evidence>
<gene>
    <name evidence="14" type="primary">fliF</name>
    <name evidence="14" type="ORF">PZA18_07010</name>
</gene>
<keyword evidence="8 9" id="KW-0975">Bacterial flagellum</keyword>
<dbReference type="InterPro" id="IPR006182">
    <property type="entry name" value="FliF_N_dom"/>
</dbReference>
<evidence type="ECO:0000256" key="3">
    <source>
        <dbReference type="ARBA" id="ARBA00007971"/>
    </source>
</evidence>
<protein>
    <recommendedName>
        <fullName evidence="9">Flagellar M-ring protein</fullName>
    </recommendedName>
</protein>
<dbReference type="PIRSF" id="PIRSF004862">
    <property type="entry name" value="FliF"/>
    <property type="match status" value="1"/>
</dbReference>